<sequence>MLTNSGCNEPGNKYCIQVRGKLCDVFHLRGTGNILGQIGALLDGWKIKEQQNKNPKLTAYPDQWKMPERNFENSNGKQLNCPTSV</sequence>
<dbReference type="Proteomes" id="UP000187429">
    <property type="component" value="Unassembled WGS sequence"/>
</dbReference>
<organism evidence="1 2">
    <name type="scientific">Smittium culicis</name>
    <dbReference type="NCBI Taxonomy" id="133412"/>
    <lineage>
        <taxon>Eukaryota</taxon>
        <taxon>Fungi</taxon>
        <taxon>Fungi incertae sedis</taxon>
        <taxon>Zoopagomycota</taxon>
        <taxon>Kickxellomycotina</taxon>
        <taxon>Harpellomycetes</taxon>
        <taxon>Harpellales</taxon>
        <taxon>Legeriomycetaceae</taxon>
        <taxon>Smittium</taxon>
    </lineage>
</organism>
<reference evidence="2" key="1">
    <citation type="submission" date="2017-01" db="EMBL/GenBank/DDBJ databases">
        <authorList>
            <person name="Wang Y."/>
            <person name="White M."/>
            <person name="Kvist S."/>
            <person name="Moncalvo J.-M."/>
        </authorList>
    </citation>
    <scope>NUCLEOTIDE SEQUENCE [LARGE SCALE GENOMIC DNA]</scope>
    <source>
        <strain evidence="2">ID-206-W2</strain>
    </source>
</reference>
<keyword evidence="2" id="KW-1185">Reference proteome</keyword>
<gene>
    <name evidence="1" type="ORF">AYI69_g10082</name>
</gene>
<evidence type="ECO:0000313" key="2">
    <source>
        <dbReference type="Proteomes" id="UP000187429"/>
    </source>
</evidence>
<proteinExistence type="predicted"/>
<evidence type="ECO:0000313" key="1">
    <source>
        <dbReference type="EMBL" id="OMJ10842.1"/>
    </source>
</evidence>
<dbReference type="AlphaFoldDB" id="A0A1R1X8A9"/>
<protein>
    <submittedName>
        <fullName evidence="1">Uncharacterized protein</fullName>
    </submittedName>
</protein>
<comment type="caution">
    <text evidence="1">The sequence shown here is derived from an EMBL/GenBank/DDBJ whole genome shotgun (WGS) entry which is preliminary data.</text>
</comment>
<name>A0A1R1X8A9_9FUNG</name>
<accession>A0A1R1X8A9</accession>
<dbReference type="EMBL" id="LSSM01006399">
    <property type="protein sequence ID" value="OMJ10842.1"/>
    <property type="molecule type" value="Genomic_DNA"/>
</dbReference>